<gene>
    <name evidence="1" type="ORF">H5410_036179</name>
</gene>
<keyword evidence="2" id="KW-1185">Reference proteome</keyword>
<evidence type="ECO:0000313" key="2">
    <source>
        <dbReference type="Proteomes" id="UP000824120"/>
    </source>
</evidence>
<comment type="caution">
    <text evidence="1">The sequence shown here is derived from an EMBL/GenBank/DDBJ whole genome shotgun (WGS) entry which is preliminary data.</text>
</comment>
<protein>
    <submittedName>
        <fullName evidence="1">Uncharacterized protein</fullName>
    </submittedName>
</protein>
<dbReference type="OrthoDB" id="1435349at2759"/>
<dbReference type="EMBL" id="JACXVP010000007">
    <property type="protein sequence ID" value="KAG5594947.1"/>
    <property type="molecule type" value="Genomic_DNA"/>
</dbReference>
<evidence type="ECO:0000313" key="1">
    <source>
        <dbReference type="EMBL" id="KAG5594947.1"/>
    </source>
</evidence>
<reference evidence="1 2" key="1">
    <citation type="submission" date="2020-09" db="EMBL/GenBank/DDBJ databases">
        <title>De no assembly of potato wild relative species, Solanum commersonii.</title>
        <authorList>
            <person name="Cho K."/>
        </authorList>
    </citation>
    <scope>NUCLEOTIDE SEQUENCE [LARGE SCALE GENOMIC DNA]</scope>
    <source>
        <strain evidence="1">LZ3.2</strain>
        <tissue evidence="1">Leaf</tissue>
    </source>
</reference>
<dbReference type="Proteomes" id="UP000824120">
    <property type="component" value="Chromosome 7"/>
</dbReference>
<dbReference type="AlphaFoldDB" id="A0A9J5Y2V2"/>
<name>A0A9J5Y2V2_SOLCO</name>
<proteinExistence type="predicted"/>
<sequence length="73" mass="8547">MKDPLRIKGEITGFYLKLYSETSYRRPSSNLINCSMWAKVFQAKYGEENKWMTKEVLTPYGVSLWQSIGILCF</sequence>
<organism evidence="1 2">
    <name type="scientific">Solanum commersonii</name>
    <name type="common">Commerson's wild potato</name>
    <name type="synonym">Commerson's nightshade</name>
    <dbReference type="NCBI Taxonomy" id="4109"/>
    <lineage>
        <taxon>Eukaryota</taxon>
        <taxon>Viridiplantae</taxon>
        <taxon>Streptophyta</taxon>
        <taxon>Embryophyta</taxon>
        <taxon>Tracheophyta</taxon>
        <taxon>Spermatophyta</taxon>
        <taxon>Magnoliopsida</taxon>
        <taxon>eudicotyledons</taxon>
        <taxon>Gunneridae</taxon>
        <taxon>Pentapetalae</taxon>
        <taxon>asterids</taxon>
        <taxon>lamiids</taxon>
        <taxon>Solanales</taxon>
        <taxon>Solanaceae</taxon>
        <taxon>Solanoideae</taxon>
        <taxon>Solaneae</taxon>
        <taxon>Solanum</taxon>
    </lineage>
</organism>
<accession>A0A9J5Y2V2</accession>